<dbReference type="AlphaFoldDB" id="A0A7C9LVL7"/>
<feature type="transmembrane region" description="Helical" evidence="9">
    <location>
        <begin position="46"/>
        <end position="68"/>
    </location>
</feature>
<dbReference type="InterPro" id="IPR043968">
    <property type="entry name" value="SGNH"/>
</dbReference>
<organism evidence="12 13">
    <name type="scientific">Agromyces luteolus</name>
    <dbReference type="NCBI Taxonomy" id="88373"/>
    <lineage>
        <taxon>Bacteria</taxon>
        <taxon>Bacillati</taxon>
        <taxon>Actinomycetota</taxon>
        <taxon>Actinomycetes</taxon>
        <taxon>Micrococcales</taxon>
        <taxon>Microbacteriaceae</taxon>
        <taxon>Agromyces</taxon>
    </lineage>
</organism>
<feature type="transmembrane region" description="Helical" evidence="9">
    <location>
        <begin position="292"/>
        <end position="313"/>
    </location>
</feature>
<protein>
    <submittedName>
        <fullName evidence="12">Acyltransferase family protein</fullName>
    </submittedName>
</protein>
<feature type="transmembrane region" description="Helical" evidence="9">
    <location>
        <begin position="243"/>
        <end position="260"/>
    </location>
</feature>
<dbReference type="InterPro" id="IPR002656">
    <property type="entry name" value="Acyl_transf_3_dom"/>
</dbReference>
<comment type="caution">
    <text evidence="12">The sequence shown here is derived from an EMBL/GenBank/DDBJ whole genome shotgun (WGS) entry which is preliminary data.</text>
</comment>
<feature type="transmembrane region" description="Helical" evidence="9">
    <location>
        <begin position="209"/>
        <end position="231"/>
    </location>
</feature>
<evidence type="ECO:0000313" key="13">
    <source>
        <dbReference type="Proteomes" id="UP000480122"/>
    </source>
</evidence>
<dbReference type="RefSeq" id="WP_155840406.1">
    <property type="nucleotide sequence ID" value="NZ_BAAAIA010000009.1"/>
</dbReference>
<dbReference type="PANTHER" id="PTHR23028">
    <property type="entry name" value="ACETYLTRANSFERASE"/>
    <property type="match status" value="1"/>
</dbReference>
<keyword evidence="3 12" id="KW-0808">Transferase</keyword>
<dbReference type="SUPFAM" id="SSF52266">
    <property type="entry name" value="SGNH hydrolase"/>
    <property type="match status" value="1"/>
</dbReference>
<dbReference type="EMBL" id="WODA01000002">
    <property type="protein sequence ID" value="MUN05777.1"/>
    <property type="molecule type" value="Genomic_DNA"/>
</dbReference>
<evidence type="ECO:0000256" key="3">
    <source>
        <dbReference type="ARBA" id="ARBA00022679"/>
    </source>
</evidence>
<evidence type="ECO:0000256" key="6">
    <source>
        <dbReference type="ARBA" id="ARBA00023136"/>
    </source>
</evidence>
<dbReference type="Pfam" id="PF19040">
    <property type="entry name" value="SGNH"/>
    <property type="match status" value="1"/>
</dbReference>
<feature type="transmembrane region" description="Helical" evidence="9">
    <location>
        <begin position="89"/>
        <end position="108"/>
    </location>
</feature>
<keyword evidence="2" id="KW-1003">Cell membrane</keyword>
<dbReference type="GO" id="GO:0016747">
    <property type="term" value="F:acyltransferase activity, transferring groups other than amino-acyl groups"/>
    <property type="evidence" value="ECO:0007669"/>
    <property type="project" value="InterPro"/>
</dbReference>
<gene>
    <name evidence="12" type="ORF">GLX25_01410</name>
</gene>
<dbReference type="Gene3D" id="3.40.50.1110">
    <property type="entry name" value="SGNH hydrolase"/>
    <property type="match status" value="1"/>
</dbReference>
<feature type="transmembrane region" description="Helical" evidence="9">
    <location>
        <begin position="267"/>
        <end position="286"/>
    </location>
</feature>
<dbReference type="GO" id="GO:0005886">
    <property type="term" value="C:plasma membrane"/>
    <property type="evidence" value="ECO:0007669"/>
    <property type="project" value="UniProtKB-SubCell"/>
</dbReference>
<evidence type="ECO:0000256" key="5">
    <source>
        <dbReference type="ARBA" id="ARBA00022989"/>
    </source>
</evidence>
<keyword evidence="6 9" id="KW-0472">Membrane</keyword>
<dbReference type="InterPro" id="IPR050879">
    <property type="entry name" value="Acyltransferase_3"/>
</dbReference>
<evidence type="ECO:0000256" key="4">
    <source>
        <dbReference type="ARBA" id="ARBA00022692"/>
    </source>
</evidence>
<evidence type="ECO:0000256" key="2">
    <source>
        <dbReference type="ARBA" id="ARBA00022475"/>
    </source>
</evidence>
<feature type="transmembrane region" description="Helical" evidence="9">
    <location>
        <begin position="325"/>
        <end position="345"/>
    </location>
</feature>
<evidence type="ECO:0000259" key="11">
    <source>
        <dbReference type="Pfam" id="PF19040"/>
    </source>
</evidence>
<evidence type="ECO:0000256" key="8">
    <source>
        <dbReference type="SAM" id="MobiDB-lite"/>
    </source>
</evidence>
<evidence type="ECO:0000313" key="12">
    <source>
        <dbReference type="EMBL" id="MUN05777.1"/>
    </source>
</evidence>
<dbReference type="InterPro" id="IPR036514">
    <property type="entry name" value="SGNH_hydro_sf"/>
</dbReference>
<feature type="transmembrane region" description="Helical" evidence="9">
    <location>
        <begin position="400"/>
        <end position="424"/>
    </location>
</feature>
<comment type="subcellular location">
    <subcellularLocation>
        <location evidence="1">Cell membrane</location>
        <topology evidence="1">Multi-pass membrane protein</topology>
    </subcellularLocation>
</comment>
<feature type="domain" description="Acyltransferase 3" evidence="10">
    <location>
        <begin position="23"/>
        <end position="381"/>
    </location>
</feature>
<reference evidence="12 13" key="1">
    <citation type="submission" date="2019-11" db="EMBL/GenBank/DDBJ databases">
        <title>Agromyces kandeliae sp. nov., isolated from mangrove soil.</title>
        <authorList>
            <person name="Wang R."/>
        </authorList>
    </citation>
    <scope>NUCLEOTIDE SEQUENCE [LARGE SCALE GENOMIC DNA]</scope>
    <source>
        <strain evidence="12 13">JCM 11431</strain>
    </source>
</reference>
<accession>A0A7C9LVL7</accession>
<proteinExistence type="predicted"/>
<evidence type="ECO:0000256" key="1">
    <source>
        <dbReference type="ARBA" id="ARBA00004651"/>
    </source>
</evidence>
<feature type="transmembrane region" description="Helical" evidence="9">
    <location>
        <begin position="161"/>
        <end position="180"/>
    </location>
</feature>
<dbReference type="PANTHER" id="PTHR23028:SF53">
    <property type="entry name" value="ACYL_TRANSF_3 DOMAIN-CONTAINING PROTEIN"/>
    <property type="match status" value="1"/>
</dbReference>
<name>A0A7C9LVL7_9MICO</name>
<keyword evidence="5 9" id="KW-1133">Transmembrane helix</keyword>
<keyword evidence="13" id="KW-1185">Reference proteome</keyword>
<dbReference type="GO" id="GO:0009103">
    <property type="term" value="P:lipopolysaccharide biosynthetic process"/>
    <property type="evidence" value="ECO:0007669"/>
    <property type="project" value="TreeGrafter"/>
</dbReference>
<sequence>MGDSTSVLRQRSARPRGGFRPDVQGLRAIAVLLVVVYHAGVGLLPGGYVGVDVFLVVSGFLITGHLIGSLADRGRIDLSDFFARRARRILPAALAVAAATVAIALVVVPPLEHARLLGDAAAAVLYVPNVLFAVQGTDYLAEEAPSLFQHYWSLGVEEQFYLAWPVLLGVVATVVLGRLGRPRRGGARWSRLRPRADRLGSDGLGPARLVVGATAAVVLVASLATAVALTASSPSWAFFGLHARAWEFAAGGLLAAVLAIRPRWVDGWLGAALGWLGVVGIATAALAYTGDLAYPGCWAVLPVAGAALAIAGGDSAHPASIRRVMSVRAMVFVGTISYSLYLVHWPMQTIPEATLVTGGSLPPEVRLALAAASVPVAWLVHRWVETPFRTPRPERRRPPVVVAATGVVASAALAVGCLAVASFGTSREIVGDASAPDDTIAPPPIASSPSPDRPVDADVVPSLAGAEHDLPSIMETGCQLGRAGTDPTGCSFGDRGPSVATFGDSHMAHWVPAFQELADRGLIRLTNHSKSSCPSIDIPATFRGSGAYPECDTWRAAVLDGLRTDPPDLVVLANYAGNDFAVPRDEVAERWRAGLERTIAALPPTSAVVVIADTPDLGFNPATCLSVHLEDASPCAPTRASALDEAARAAEREATERSGAALLDLTDWFCDDRRCPPVSGDVLVYRDSHHVTATFARGMAHVIGTELGVVTTPSD</sequence>
<feature type="transmembrane region" description="Helical" evidence="9">
    <location>
        <begin position="365"/>
        <end position="384"/>
    </location>
</feature>
<keyword evidence="7 12" id="KW-0012">Acyltransferase</keyword>
<feature type="transmembrane region" description="Helical" evidence="9">
    <location>
        <begin position="21"/>
        <end position="40"/>
    </location>
</feature>
<dbReference type="OrthoDB" id="3404679at2"/>
<evidence type="ECO:0000256" key="7">
    <source>
        <dbReference type="ARBA" id="ARBA00023315"/>
    </source>
</evidence>
<dbReference type="Proteomes" id="UP000480122">
    <property type="component" value="Unassembled WGS sequence"/>
</dbReference>
<keyword evidence="4 9" id="KW-0812">Transmembrane</keyword>
<evidence type="ECO:0000256" key="9">
    <source>
        <dbReference type="SAM" id="Phobius"/>
    </source>
</evidence>
<evidence type="ECO:0000259" key="10">
    <source>
        <dbReference type="Pfam" id="PF01757"/>
    </source>
</evidence>
<feature type="domain" description="SGNH" evidence="11">
    <location>
        <begin position="486"/>
        <end position="703"/>
    </location>
</feature>
<dbReference type="Pfam" id="PF01757">
    <property type="entry name" value="Acyl_transf_3"/>
    <property type="match status" value="1"/>
</dbReference>
<feature type="region of interest" description="Disordered" evidence="8">
    <location>
        <begin position="434"/>
        <end position="455"/>
    </location>
</feature>